<dbReference type="Gene3D" id="3.40.190.10">
    <property type="entry name" value="Periplasmic binding protein-like II"/>
    <property type="match status" value="1"/>
</dbReference>
<feature type="chain" id="PRO_5013302265" evidence="2">
    <location>
        <begin position="26"/>
        <end position="329"/>
    </location>
</feature>
<dbReference type="AlphaFoldDB" id="A0A225MP08"/>
<protein>
    <submittedName>
        <fullName evidence="3">ABC transporter substrate-binding protein</fullName>
    </submittedName>
</protein>
<dbReference type="Pfam" id="PF03401">
    <property type="entry name" value="TctC"/>
    <property type="match status" value="1"/>
</dbReference>
<dbReference type="PROSITE" id="PS51257">
    <property type="entry name" value="PROKAR_LIPOPROTEIN"/>
    <property type="match status" value="1"/>
</dbReference>
<accession>A0A225MP08</accession>
<dbReference type="Proteomes" id="UP000214603">
    <property type="component" value="Unassembled WGS sequence"/>
</dbReference>
<name>A0A225MP08_9BURK</name>
<comment type="similarity">
    <text evidence="1">Belongs to the UPF0065 (bug) family.</text>
</comment>
<organism evidence="3 4">
    <name type="scientific">Candidimonas nitroreducens</name>
    <dbReference type="NCBI Taxonomy" id="683354"/>
    <lineage>
        <taxon>Bacteria</taxon>
        <taxon>Pseudomonadati</taxon>
        <taxon>Pseudomonadota</taxon>
        <taxon>Betaproteobacteria</taxon>
        <taxon>Burkholderiales</taxon>
        <taxon>Alcaligenaceae</taxon>
        <taxon>Candidimonas</taxon>
    </lineage>
</organism>
<evidence type="ECO:0000313" key="3">
    <source>
        <dbReference type="EMBL" id="OWT61720.1"/>
    </source>
</evidence>
<proteinExistence type="inferred from homology"/>
<feature type="signal peptide" evidence="2">
    <location>
        <begin position="1"/>
        <end position="25"/>
    </location>
</feature>
<gene>
    <name evidence="3" type="ORF">CEY11_07695</name>
</gene>
<sequence length="329" mass="35152">MNRNLKAALAVVAMAAGCFAGAAHADYPDRPIHMVVPYPPGGTNDKLIRILGDHLNKELKQPIVVENRAGAATAIGAQYVERSAPDGYTVLAGSASTFFVNPLVRKDVTYSLARDFKTVAIIAEAPMAFLANPNSPYKSMKDIIRAAQKSPGKVMYATGGTGTSMHLVSEGFAANAGIHLQHVPYQGDAPAMLALIRGDVPLMTEVVSGAAAMVKAGQARPLAVGTAQRLPLWPDVPTVGEATGMQNFIAWTWWSLQVPKATPDAAVDKLRKAVYRVLDEPSFQAAFKQDGLIFTVPRSAKEIQDFLAQEGERWSALYKTVLANGGIKP</sequence>
<keyword evidence="2" id="KW-0732">Signal</keyword>
<keyword evidence="4" id="KW-1185">Reference proteome</keyword>
<dbReference type="PIRSF" id="PIRSF017082">
    <property type="entry name" value="YflP"/>
    <property type="match status" value="1"/>
</dbReference>
<evidence type="ECO:0000313" key="4">
    <source>
        <dbReference type="Proteomes" id="UP000214603"/>
    </source>
</evidence>
<dbReference type="Gene3D" id="3.40.190.150">
    <property type="entry name" value="Bordetella uptake gene, domain 1"/>
    <property type="match status" value="1"/>
</dbReference>
<dbReference type="InterPro" id="IPR042100">
    <property type="entry name" value="Bug_dom1"/>
</dbReference>
<reference evidence="4" key="1">
    <citation type="submission" date="2017-06" db="EMBL/GenBank/DDBJ databases">
        <title>Herbaspirillum phytohormonus sp. nov., isolated from the root nodule of Robinia pseudoacacia in lead-zinc mine.</title>
        <authorList>
            <person name="Fan M."/>
            <person name="Lin Y."/>
        </authorList>
    </citation>
    <scope>NUCLEOTIDE SEQUENCE [LARGE SCALE GENOMIC DNA]</scope>
    <source>
        <strain evidence="4">SC-089</strain>
    </source>
</reference>
<comment type="caution">
    <text evidence="3">The sequence shown here is derived from an EMBL/GenBank/DDBJ whole genome shotgun (WGS) entry which is preliminary data.</text>
</comment>
<dbReference type="CDD" id="cd07012">
    <property type="entry name" value="PBP2_Bug_TTT"/>
    <property type="match status" value="1"/>
</dbReference>
<dbReference type="RefSeq" id="WP_088602807.1">
    <property type="nucleotide sequence ID" value="NZ_NJIH01000004.1"/>
</dbReference>
<evidence type="ECO:0000256" key="1">
    <source>
        <dbReference type="ARBA" id="ARBA00006987"/>
    </source>
</evidence>
<dbReference type="PANTHER" id="PTHR42928:SF5">
    <property type="entry name" value="BLR1237 PROTEIN"/>
    <property type="match status" value="1"/>
</dbReference>
<dbReference type="EMBL" id="NJIH01000004">
    <property type="protein sequence ID" value="OWT61720.1"/>
    <property type="molecule type" value="Genomic_DNA"/>
</dbReference>
<dbReference type="SUPFAM" id="SSF53850">
    <property type="entry name" value="Periplasmic binding protein-like II"/>
    <property type="match status" value="1"/>
</dbReference>
<dbReference type="PANTHER" id="PTHR42928">
    <property type="entry name" value="TRICARBOXYLATE-BINDING PROTEIN"/>
    <property type="match status" value="1"/>
</dbReference>
<dbReference type="InterPro" id="IPR005064">
    <property type="entry name" value="BUG"/>
</dbReference>
<dbReference type="OrthoDB" id="8678477at2"/>
<evidence type="ECO:0000256" key="2">
    <source>
        <dbReference type="SAM" id="SignalP"/>
    </source>
</evidence>